<evidence type="ECO:0000313" key="2">
    <source>
        <dbReference type="EMBL" id="MBV7390846.1"/>
    </source>
</evidence>
<accession>A0ABS6TD66</accession>
<sequence>MPKKNRIDTLKEQISFIEARITRYQELGNGGIFKRILFGGGKQAKLDFIGLLVGFLLLIYSLIKSLNNWHFIVMMVLSIVVLFYAGIQLNVIRKKNPAIKYQKMVASLIKEEESMNQELGRLLSEAADDKKLKSVKKQAK</sequence>
<evidence type="ECO:0000256" key="1">
    <source>
        <dbReference type="SAM" id="Phobius"/>
    </source>
</evidence>
<feature type="transmembrane region" description="Helical" evidence="1">
    <location>
        <begin position="69"/>
        <end position="92"/>
    </location>
</feature>
<evidence type="ECO:0000313" key="3">
    <source>
        <dbReference type="Proteomes" id="UP000774130"/>
    </source>
</evidence>
<comment type="caution">
    <text evidence="2">The sequence shown here is derived from an EMBL/GenBank/DDBJ whole genome shotgun (WGS) entry which is preliminary data.</text>
</comment>
<keyword evidence="1" id="KW-0812">Transmembrane</keyword>
<keyword evidence="1" id="KW-1133">Transmembrane helix</keyword>
<organism evidence="2 3">
    <name type="scientific">Enterococcus alishanensis</name>
    <dbReference type="NCBI Taxonomy" id="1303817"/>
    <lineage>
        <taxon>Bacteria</taxon>
        <taxon>Bacillati</taxon>
        <taxon>Bacillota</taxon>
        <taxon>Bacilli</taxon>
        <taxon>Lactobacillales</taxon>
        <taxon>Enterococcaceae</taxon>
        <taxon>Enterococcus</taxon>
    </lineage>
</organism>
<reference evidence="2 3" key="1">
    <citation type="submission" date="2021-06" db="EMBL/GenBank/DDBJ databases">
        <title>Enterococcus alishanensis sp. nov., a novel lactic acid bacterium isolated from fresh coffee beans.</title>
        <authorList>
            <person name="Chen Y.-S."/>
        </authorList>
    </citation>
    <scope>NUCLEOTIDE SEQUENCE [LARGE SCALE GENOMIC DNA]</scope>
    <source>
        <strain evidence="2 3">ALS3</strain>
    </source>
</reference>
<dbReference type="RefSeq" id="WP_218325896.1">
    <property type="nucleotide sequence ID" value="NZ_JAHUZB010000003.1"/>
</dbReference>
<keyword evidence="3" id="KW-1185">Reference proteome</keyword>
<keyword evidence="1" id="KW-0472">Membrane</keyword>
<dbReference type="Proteomes" id="UP000774130">
    <property type="component" value="Unassembled WGS sequence"/>
</dbReference>
<feature type="transmembrane region" description="Helical" evidence="1">
    <location>
        <begin position="44"/>
        <end position="63"/>
    </location>
</feature>
<dbReference type="EMBL" id="JAHUZB010000003">
    <property type="protein sequence ID" value="MBV7390846.1"/>
    <property type="molecule type" value="Genomic_DNA"/>
</dbReference>
<proteinExistence type="predicted"/>
<protein>
    <submittedName>
        <fullName evidence="2">Uncharacterized protein</fullName>
    </submittedName>
</protein>
<name>A0ABS6TD66_9ENTE</name>
<gene>
    <name evidence="2" type="ORF">KUA55_09150</name>
</gene>